<dbReference type="InterPro" id="IPR000056">
    <property type="entry name" value="Ribul_P_3_epim-like"/>
</dbReference>
<evidence type="ECO:0000256" key="5">
    <source>
        <dbReference type="ARBA" id="ARBA00001954"/>
    </source>
</evidence>
<comment type="similarity">
    <text evidence="6 10 11">Belongs to the ribulose-phosphate 3-epimerase family.</text>
</comment>
<dbReference type="SUPFAM" id="SSF51366">
    <property type="entry name" value="Ribulose-phoshate binding barrel"/>
    <property type="match status" value="1"/>
</dbReference>
<feature type="binding site" evidence="10 13">
    <location>
        <position position="33"/>
    </location>
    <ligand>
        <name>a divalent metal cation</name>
        <dbReference type="ChEBI" id="CHEBI:60240"/>
    </ligand>
</feature>
<comment type="catalytic activity">
    <reaction evidence="1 10 11">
        <text>D-ribulose 5-phosphate = D-xylulose 5-phosphate</text>
        <dbReference type="Rhea" id="RHEA:13677"/>
        <dbReference type="ChEBI" id="CHEBI:57737"/>
        <dbReference type="ChEBI" id="CHEBI:58121"/>
        <dbReference type="EC" id="5.1.3.1"/>
    </reaction>
</comment>
<dbReference type="Gene3D" id="3.20.20.70">
    <property type="entry name" value="Aldolase class I"/>
    <property type="match status" value="1"/>
</dbReference>
<comment type="cofactor">
    <cofactor evidence="5">
        <name>Fe(2+)</name>
        <dbReference type="ChEBI" id="CHEBI:29033"/>
    </cofactor>
</comment>
<keyword evidence="9 10" id="KW-0413">Isomerase</keyword>
<dbReference type="AlphaFoldDB" id="A0A6A7K8B9"/>
<dbReference type="GO" id="GO:0004750">
    <property type="term" value="F:D-ribulose-phosphate 3-epimerase activity"/>
    <property type="evidence" value="ECO:0007669"/>
    <property type="project" value="UniProtKB-UniRule"/>
</dbReference>
<protein>
    <recommendedName>
        <fullName evidence="7 10">Ribulose-phosphate 3-epimerase</fullName>
        <ecNumber evidence="7 10">5.1.3.1</ecNumber>
    </recommendedName>
</protein>
<dbReference type="EMBL" id="WHNX01000007">
    <property type="protein sequence ID" value="MPW25333.1"/>
    <property type="molecule type" value="Genomic_DNA"/>
</dbReference>
<feature type="binding site" evidence="10">
    <location>
        <begin position="173"/>
        <end position="175"/>
    </location>
    <ligand>
        <name>substrate</name>
    </ligand>
</feature>
<feature type="binding site" evidence="10 14">
    <location>
        <begin position="195"/>
        <end position="196"/>
    </location>
    <ligand>
        <name>substrate</name>
    </ligand>
</feature>
<keyword evidence="8 10" id="KW-0479">Metal-binding</keyword>
<feature type="binding site" evidence="10 13">
    <location>
        <position position="35"/>
    </location>
    <ligand>
        <name>a divalent metal cation</name>
        <dbReference type="ChEBI" id="CHEBI:60240"/>
    </ligand>
</feature>
<evidence type="ECO:0000256" key="12">
    <source>
        <dbReference type="PIRSR" id="PIRSR001461-1"/>
    </source>
</evidence>
<keyword evidence="13" id="KW-0862">Zinc</keyword>
<feature type="active site" description="Proton acceptor" evidence="10 12">
    <location>
        <position position="35"/>
    </location>
</feature>
<feature type="active site" description="Proton donor" evidence="10 12">
    <location>
        <position position="173"/>
    </location>
</feature>
<dbReference type="GO" id="GO:0019323">
    <property type="term" value="P:pentose catabolic process"/>
    <property type="evidence" value="ECO:0007669"/>
    <property type="project" value="UniProtKB-UniRule"/>
</dbReference>
<evidence type="ECO:0000256" key="6">
    <source>
        <dbReference type="ARBA" id="ARBA00009541"/>
    </source>
</evidence>
<keyword evidence="10 11" id="KW-0119">Carbohydrate metabolism</keyword>
<evidence type="ECO:0000256" key="2">
    <source>
        <dbReference type="ARBA" id="ARBA00001936"/>
    </source>
</evidence>
<dbReference type="Pfam" id="PF00834">
    <property type="entry name" value="Ribul_P_3_epim"/>
    <property type="match status" value="1"/>
</dbReference>
<dbReference type="Proteomes" id="UP000440004">
    <property type="component" value="Unassembled WGS sequence"/>
</dbReference>
<feature type="binding site" evidence="10 14">
    <location>
        <position position="8"/>
    </location>
    <ligand>
        <name>substrate</name>
    </ligand>
</feature>
<dbReference type="InterPro" id="IPR011060">
    <property type="entry name" value="RibuloseP-bd_barrel"/>
</dbReference>
<dbReference type="FunFam" id="3.20.20.70:FF:000004">
    <property type="entry name" value="Ribulose-phosphate 3-epimerase"/>
    <property type="match status" value="1"/>
</dbReference>
<feature type="binding site" evidence="10 14">
    <location>
        <position position="66"/>
    </location>
    <ligand>
        <name>substrate</name>
    </ligand>
</feature>
<comment type="cofactor">
    <cofactor evidence="4">
        <name>Zn(2+)</name>
        <dbReference type="ChEBI" id="CHEBI:29105"/>
    </cofactor>
</comment>
<evidence type="ECO:0000256" key="3">
    <source>
        <dbReference type="ARBA" id="ARBA00001941"/>
    </source>
</evidence>
<reference evidence="15 16" key="1">
    <citation type="submission" date="2019-10" db="EMBL/GenBank/DDBJ databases">
        <title>Alkalibaculum tamaniensis sp.nov., a new alkaliphilic acetogen, isolated on methoxylated aromatics from a mud volcano.</title>
        <authorList>
            <person name="Khomyakova M.A."/>
            <person name="Merkel A.Y."/>
            <person name="Bonch-Osmolovskaya E.A."/>
            <person name="Slobodkin A.I."/>
        </authorList>
    </citation>
    <scope>NUCLEOTIDE SEQUENCE [LARGE SCALE GENOMIC DNA]</scope>
    <source>
        <strain evidence="15 16">M08DMB</strain>
    </source>
</reference>
<evidence type="ECO:0000256" key="14">
    <source>
        <dbReference type="PIRSR" id="PIRSR001461-3"/>
    </source>
</evidence>
<comment type="cofactor">
    <cofactor evidence="10 13">
        <name>a divalent metal cation</name>
        <dbReference type="ChEBI" id="CHEBI:60240"/>
    </cofactor>
    <text evidence="10 13">Binds 1 divalent metal cation per subunit.</text>
</comment>
<evidence type="ECO:0000313" key="16">
    <source>
        <dbReference type="Proteomes" id="UP000440004"/>
    </source>
</evidence>
<comment type="caution">
    <text evidence="15">The sequence shown here is derived from an EMBL/GenBank/DDBJ whole genome shotgun (WGS) entry which is preliminary data.</text>
</comment>
<dbReference type="PROSITE" id="PS01086">
    <property type="entry name" value="RIBUL_P_3_EPIMER_2"/>
    <property type="match status" value="1"/>
</dbReference>
<name>A0A6A7K8B9_9FIRM</name>
<dbReference type="PANTHER" id="PTHR11749">
    <property type="entry name" value="RIBULOSE-5-PHOSPHATE-3-EPIMERASE"/>
    <property type="match status" value="1"/>
</dbReference>
<evidence type="ECO:0000256" key="7">
    <source>
        <dbReference type="ARBA" id="ARBA00013188"/>
    </source>
</evidence>
<evidence type="ECO:0000256" key="8">
    <source>
        <dbReference type="ARBA" id="ARBA00022723"/>
    </source>
</evidence>
<dbReference type="CDD" id="cd00429">
    <property type="entry name" value="RPE"/>
    <property type="match status" value="1"/>
</dbReference>
<dbReference type="NCBIfam" id="NF004076">
    <property type="entry name" value="PRK05581.1-4"/>
    <property type="match status" value="1"/>
</dbReference>
<feature type="binding site" evidence="10 14">
    <location>
        <begin position="142"/>
        <end position="145"/>
    </location>
    <ligand>
        <name>substrate</name>
    </ligand>
</feature>
<evidence type="ECO:0000256" key="9">
    <source>
        <dbReference type="ARBA" id="ARBA00023235"/>
    </source>
</evidence>
<gene>
    <name evidence="10" type="primary">rpe</name>
    <name evidence="15" type="ORF">GC105_05990</name>
</gene>
<dbReference type="InterPro" id="IPR026019">
    <property type="entry name" value="Ribul_P_3_epim"/>
</dbReference>
<organism evidence="15 16">
    <name type="scientific">Alkalibaculum sporogenes</name>
    <dbReference type="NCBI Taxonomy" id="2655001"/>
    <lineage>
        <taxon>Bacteria</taxon>
        <taxon>Bacillati</taxon>
        <taxon>Bacillota</taxon>
        <taxon>Clostridia</taxon>
        <taxon>Eubacteriales</taxon>
        <taxon>Eubacteriaceae</taxon>
        <taxon>Alkalibaculum</taxon>
    </lineage>
</organism>
<dbReference type="RefSeq" id="WP_152802729.1">
    <property type="nucleotide sequence ID" value="NZ_WHNX01000007.1"/>
</dbReference>
<accession>A0A6A7K8B9</accession>
<evidence type="ECO:0000256" key="13">
    <source>
        <dbReference type="PIRSR" id="PIRSR001461-2"/>
    </source>
</evidence>
<evidence type="ECO:0000313" key="15">
    <source>
        <dbReference type="EMBL" id="MPW25333.1"/>
    </source>
</evidence>
<feature type="binding site" evidence="10 13">
    <location>
        <position position="173"/>
    </location>
    <ligand>
        <name>a divalent metal cation</name>
        <dbReference type="ChEBI" id="CHEBI:60240"/>
    </ligand>
</feature>
<dbReference type="NCBIfam" id="TIGR01163">
    <property type="entry name" value="rpe"/>
    <property type="match status" value="1"/>
</dbReference>
<comment type="cofactor">
    <cofactor evidence="3">
        <name>Co(2+)</name>
        <dbReference type="ChEBI" id="CHEBI:48828"/>
    </cofactor>
</comment>
<dbReference type="GO" id="GO:0046872">
    <property type="term" value="F:metal ion binding"/>
    <property type="evidence" value="ECO:0007669"/>
    <property type="project" value="UniProtKB-UniRule"/>
</dbReference>
<dbReference type="GO" id="GO:0005737">
    <property type="term" value="C:cytoplasm"/>
    <property type="evidence" value="ECO:0007669"/>
    <property type="project" value="UniProtKB-ARBA"/>
</dbReference>
<keyword evidence="13" id="KW-0170">Cobalt</keyword>
<feature type="binding site" evidence="14">
    <location>
        <position position="175"/>
    </location>
    <ligand>
        <name>substrate</name>
    </ligand>
</feature>
<dbReference type="InterPro" id="IPR013785">
    <property type="entry name" value="Aldolase_TIM"/>
</dbReference>
<proteinExistence type="inferred from homology"/>
<evidence type="ECO:0000256" key="1">
    <source>
        <dbReference type="ARBA" id="ARBA00001782"/>
    </source>
</evidence>
<keyword evidence="13" id="KW-0464">Manganese</keyword>
<evidence type="ECO:0000256" key="10">
    <source>
        <dbReference type="HAMAP-Rule" id="MF_02227"/>
    </source>
</evidence>
<dbReference type="EC" id="5.1.3.1" evidence="7 10"/>
<comment type="function">
    <text evidence="10">Catalyzes the reversible epimerization of D-ribulose 5-phosphate to D-xylulose 5-phosphate.</text>
</comment>
<dbReference type="GO" id="GO:0006098">
    <property type="term" value="P:pentose-phosphate shunt"/>
    <property type="evidence" value="ECO:0007669"/>
    <property type="project" value="UniProtKB-UniRule"/>
</dbReference>
<comment type="cofactor">
    <cofactor evidence="2">
        <name>Mn(2+)</name>
        <dbReference type="ChEBI" id="CHEBI:29035"/>
    </cofactor>
</comment>
<sequence length="217" mass="23642">MTVKIAPSLFGADLGNLENQIKAVEDCKVEMLHIDVMDGNFVPNIAFGPDQVKMLRGKTDLFFDVHMMVVEPDRFIPRFVEAGADMITVHQEATTHLHRTLQLIKSFGIKAGVVLSPGTSIKTLEYVLDDIDMVLLMTVNPGYGGQSFIESSINKIKDLSEMIKGYNIDIQIDGGINLETAPKVVEAGANVLVAGSFTFKGDIAKNISALISAVNFK</sequence>
<evidence type="ECO:0000256" key="4">
    <source>
        <dbReference type="ARBA" id="ARBA00001947"/>
    </source>
</evidence>
<feature type="binding site" evidence="10 13">
    <location>
        <position position="66"/>
    </location>
    <ligand>
        <name>a divalent metal cation</name>
        <dbReference type="ChEBI" id="CHEBI:60240"/>
    </ligand>
</feature>
<keyword evidence="16" id="KW-1185">Reference proteome</keyword>
<evidence type="ECO:0000256" key="11">
    <source>
        <dbReference type="PIRNR" id="PIRNR001461"/>
    </source>
</evidence>
<dbReference type="HAMAP" id="MF_02227">
    <property type="entry name" value="RPE"/>
    <property type="match status" value="1"/>
</dbReference>
<comment type="pathway">
    <text evidence="10">Carbohydrate degradation.</text>
</comment>
<dbReference type="PIRSF" id="PIRSF001461">
    <property type="entry name" value="RPE"/>
    <property type="match status" value="1"/>
</dbReference>
<dbReference type="PROSITE" id="PS01085">
    <property type="entry name" value="RIBUL_P_3_EPIMER_1"/>
    <property type="match status" value="1"/>
</dbReference>